<evidence type="ECO:0000256" key="4">
    <source>
        <dbReference type="ARBA" id="ARBA00022989"/>
    </source>
</evidence>
<accession>A0A832A6G5</accession>
<name>A0A832A6G5_9BACT</name>
<feature type="domain" description="Tyrosine-protein kinase G-rich" evidence="9">
    <location>
        <begin position="391"/>
        <end position="471"/>
    </location>
</feature>
<feature type="domain" description="Polysaccharide chain length determinant N-terminal" evidence="8">
    <location>
        <begin position="7"/>
        <end position="94"/>
    </location>
</feature>
<evidence type="ECO:0000256" key="5">
    <source>
        <dbReference type="ARBA" id="ARBA00023136"/>
    </source>
</evidence>
<dbReference type="Pfam" id="PF13807">
    <property type="entry name" value="GNVR"/>
    <property type="match status" value="1"/>
</dbReference>
<dbReference type="InterPro" id="IPR050445">
    <property type="entry name" value="Bact_polysacc_biosynth/exp"/>
</dbReference>
<evidence type="ECO:0000256" key="2">
    <source>
        <dbReference type="ARBA" id="ARBA00022475"/>
    </source>
</evidence>
<evidence type="ECO:0000256" key="3">
    <source>
        <dbReference type="ARBA" id="ARBA00022692"/>
    </source>
</evidence>
<protein>
    <recommendedName>
        <fullName evidence="11">Polysaccharide chain length determinant protein, PEP-CTERM locus subfamily</fullName>
    </recommendedName>
</protein>
<evidence type="ECO:0000256" key="6">
    <source>
        <dbReference type="SAM" id="Coils"/>
    </source>
</evidence>
<dbReference type="EMBL" id="DSTK01000041">
    <property type="protein sequence ID" value="HFK98607.1"/>
    <property type="molecule type" value="Genomic_DNA"/>
</dbReference>
<sequence length="517" mass="58533">MVQLPKINIEPYVDALVRRRWWIVAPVVLALVAGGVYVKITPKTYEASTLILVEPQRIPTTYVQPTVTESVQSRLRTISQQVNSRTNLERIIKDFNLYPESRLRERGLKEVLRDRIAGLLHKPLSQEEIAPKVPMMTLVEDLRKKINVKVRGEGNAFEIGFQWHEAETAAAVANAIASQFIEQNLKVREEMAMGTTAFLDSETQRLRKELEVREQALEKFKKENMGMLPDQLQSNLNILNQMKEELADLEKRVALEKQQALMLQSQSQAMAQSGPDMSSLLGGEETMAGSGEVEQLKTKLADLLTRYTDRHPDVVAVKRQIAKLEEEASKTGPQPSAKPLNVGISGQDMFAVQLEQINGRIADYEKQITLLKEQIALYKERVEKTPQVELELTKLIRDYQTVQDRYAKLLAKKLDAQMAEELERRQKGEQFRVLDPAIPPEKPVKPDMVKVFAVALVLGLGLGAGLAYVRETLDPRFYAQEEVEAVTRCKVLVSLPLMKDPAVKPKKGLKRLWRRAA</sequence>
<keyword evidence="6" id="KW-0175">Coiled coil</keyword>
<evidence type="ECO:0000256" key="1">
    <source>
        <dbReference type="ARBA" id="ARBA00004651"/>
    </source>
</evidence>
<organism evidence="10">
    <name type="scientific">Desulfacinum infernum</name>
    <dbReference type="NCBI Taxonomy" id="35837"/>
    <lineage>
        <taxon>Bacteria</taxon>
        <taxon>Pseudomonadati</taxon>
        <taxon>Thermodesulfobacteriota</taxon>
        <taxon>Syntrophobacteria</taxon>
        <taxon>Syntrophobacterales</taxon>
        <taxon>Syntrophobacteraceae</taxon>
        <taxon>Desulfacinum</taxon>
    </lineage>
</organism>
<feature type="coiled-coil region" evidence="6">
    <location>
        <begin position="354"/>
        <end position="412"/>
    </location>
</feature>
<feature type="coiled-coil region" evidence="6">
    <location>
        <begin position="203"/>
        <end position="266"/>
    </location>
</feature>
<dbReference type="PANTHER" id="PTHR32309:SF13">
    <property type="entry name" value="FERRIC ENTEROBACTIN TRANSPORT PROTEIN FEPE"/>
    <property type="match status" value="1"/>
</dbReference>
<proteinExistence type="predicted"/>
<keyword evidence="5 7" id="KW-0472">Membrane</keyword>
<keyword evidence="2" id="KW-1003">Cell membrane</keyword>
<reference evidence="10" key="1">
    <citation type="journal article" date="2020" name="mSystems">
        <title>Genome- and Community-Level Interaction Insights into Carbon Utilization and Element Cycling Functions of Hydrothermarchaeota in Hydrothermal Sediment.</title>
        <authorList>
            <person name="Zhou Z."/>
            <person name="Liu Y."/>
            <person name="Xu W."/>
            <person name="Pan J."/>
            <person name="Luo Z.H."/>
            <person name="Li M."/>
        </authorList>
    </citation>
    <scope>NUCLEOTIDE SEQUENCE [LARGE SCALE GENOMIC DNA]</scope>
    <source>
        <strain evidence="10">SpSt-456</strain>
    </source>
</reference>
<keyword evidence="4 7" id="KW-1133">Transmembrane helix</keyword>
<dbReference type="AlphaFoldDB" id="A0A832A6G5"/>
<gene>
    <name evidence="10" type="ORF">ENS06_14940</name>
</gene>
<dbReference type="GO" id="GO:0005886">
    <property type="term" value="C:plasma membrane"/>
    <property type="evidence" value="ECO:0007669"/>
    <property type="project" value="UniProtKB-SubCell"/>
</dbReference>
<feature type="transmembrane region" description="Helical" evidence="7">
    <location>
        <begin position="448"/>
        <end position="469"/>
    </location>
</feature>
<dbReference type="Pfam" id="PF02706">
    <property type="entry name" value="Wzz"/>
    <property type="match status" value="1"/>
</dbReference>
<comment type="subcellular location">
    <subcellularLocation>
        <location evidence="1">Cell membrane</location>
        <topology evidence="1">Multi-pass membrane protein</topology>
    </subcellularLocation>
</comment>
<keyword evidence="3 7" id="KW-0812">Transmembrane</keyword>
<evidence type="ECO:0000256" key="7">
    <source>
        <dbReference type="SAM" id="Phobius"/>
    </source>
</evidence>
<feature type="transmembrane region" description="Helical" evidence="7">
    <location>
        <begin position="21"/>
        <end position="40"/>
    </location>
</feature>
<dbReference type="InterPro" id="IPR003856">
    <property type="entry name" value="LPS_length_determ_N"/>
</dbReference>
<dbReference type="InterPro" id="IPR032807">
    <property type="entry name" value="GNVR"/>
</dbReference>
<evidence type="ECO:0000313" key="10">
    <source>
        <dbReference type="EMBL" id="HFK98607.1"/>
    </source>
</evidence>
<comment type="caution">
    <text evidence="10">The sequence shown here is derived from an EMBL/GenBank/DDBJ whole genome shotgun (WGS) entry which is preliminary data.</text>
</comment>
<evidence type="ECO:0008006" key="11">
    <source>
        <dbReference type="Google" id="ProtNLM"/>
    </source>
</evidence>
<evidence type="ECO:0000259" key="8">
    <source>
        <dbReference type="Pfam" id="PF02706"/>
    </source>
</evidence>
<dbReference type="GO" id="GO:0004713">
    <property type="term" value="F:protein tyrosine kinase activity"/>
    <property type="evidence" value="ECO:0007669"/>
    <property type="project" value="TreeGrafter"/>
</dbReference>
<dbReference type="PANTHER" id="PTHR32309">
    <property type="entry name" value="TYROSINE-PROTEIN KINASE"/>
    <property type="match status" value="1"/>
</dbReference>
<evidence type="ECO:0000259" key="9">
    <source>
        <dbReference type="Pfam" id="PF13807"/>
    </source>
</evidence>